<dbReference type="PANTHER" id="PTHR24300">
    <property type="entry name" value="CYTOCHROME P450 508A4-RELATED"/>
    <property type="match status" value="1"/>
</dbReference>
<dbReference type="FunFam" id="1.10.630.10:FF:000036">
    <property type="entry name" value="CYtochrome P450 family"/>
    <property type="match status" value="1"/>
</dbReference>
<dbReference type="Pfam" id="PF01593">
    <property type="entry name" value="Amino_oxidase"/>
    <property type="match status" value="1"/>
</dbReference>
<dbReference type="InterPro" id="IPR050182">
    <property type="entry name" value="Cytochrome_P450_fam2"/>
</dbReference>
<evidence type="ECO:0000259" key="8">
    <source>
        <dbReference type="Pfam" id="PF01593"/>
    </source>
</evidence>
<feature type="domain" description="Amine oxidase" evidence="8">
    <location>
        <begin position="504"/>
        <end position="940"/>
    </location>
</feature>
<dbReference type="SUPFAM" id="SSF51905">
    <property type="entry name" value="FAD/NAD(P)-binding domain"/>
    <property type="match status" value="1"/>
</dbReference>
<dbReference type="GO" id="GO:0005737">
    <property type="term" value="C:cytoplasm"/>
    <property type="evidence" value="ECO:0007669"/>
    <property type="project" value="TreeGrafter"/>
</dbReference>
<dbReference type="InterPro" id="IPR017972">
    <property type="entry name" value="Cyt_P450_CS"/>
</dbReference>
<dbReference type="InterPro" id="IPR001128">
    <property type="entry name" value="Cyt_P450"/>
</dbReference>
<feature type="binding site" description="axial binding residue" evidence="7">
    <location>
        <position position="440"/>
    </location>
    <ligand>
        <name>heme</name>
        <dbReference type="ChEBI" id="CHEBI:30413"/>
    </ligand>
    <ligandPart>
        <name>Fe</name>
        <dbReference type="ChEBI" id="CHEBI:18248"/>
    </ligandPart>
</feature>
<dbReference type="Gene3D" id="3.90.660.10">
    <property type="match status" value="1"/>
</dbReference>
<evidence type="ECO:0000256" key="6">
    <source>
        <dbReference type="ARBA" id="ARBA00023033"/>
    </source>
</evidence>
<comment type="similarity">
    <text evidence="2">Belongs to the cytochrome P450 family.</text>
</comment>
<dbReference type="Pfam" id="PF00067">
    <property type="entry name" value="p450"/>
    <property type="match status" value="1"/>
</dbReference>
<protein>
    <submittedName>
        <fullName evidence="10">Amino_oxidase domain-containing protein</fullName>
    </submittedName>
</protein>
<proteinExistence type="inferred from homology"/>
<dbReference type="GO" id="GO:0020037">
    <property type="term" value="F:heme binding"/>
    <property type="evidence" value="ECO:0007669"/>
    <property type="project" value="InterPro"/>
</dbReference>
<dbReference type="Proteomes" id="UP000095280">
    <property type="component" value="Unplaced"/>
</dbReference>
<name>A0A1I8HAF5_9PLAT</name>
<dbReference type="InterPro" id="IPR036188">
    <property type="entry name" value="FAD/NAD-bd_sf"/>
</dbReference>
<evidence type="ECO:0000313" key="10">
    <source>
        <dbReference type="WBParaSite" id="maker-uti_cns_0005123-snap-gene-0.6-mRNA-1"/>
    </source>
</evidence>
<keyword evidence="6" id="KW-0503">Monooxygenase</keyword>
<evidence type="ECO:0000256" key="7">
    <source>
        <dbReference type="PIRSR" id="PIRSR602401-1"/>
    </source>
</evidence>
<reference evidence="10" key="1">
    <citation type="submission" date="2016-11" db="UniProtKB">
        <authorList>
            <consortium name="WormBaseParasite"/>
        </authorList>
    </citation>
    <scope>IDENTIFICATION</scope>
</reference>
<dbReference type="PANTHER" id="PTHR24300:SF403">
    <property type="entry name" value="CYTOCHROME P450 306A1"/>
    <property type="match status" value="1"/>
</dbReference>
<dbReference type="GO" id="GO:0016712">
    <property type="term" value="F:oxidoreductase activity, acting on paired donors, with incorporation or reduction of molecular oxygen, reduced flavin or flavoprotein as one donor, and incorporation of one atom of oxygen"/>
    <property type="evidence" value="ECO:0007669"/>
    <property type="project" value="TreeGrafter"/>
</dbReference>
<organism evidence="9 10">
    <name type="scientific">Macrostomum lignano</name>
    <dbReference type="NCBI Taxonomy" id="282301"/>
    <lineage>
        <taxon>Eukaryota</taxon>
        <taxon>Metazoa</taxon>
        <taxon>Spiralia</taxon>
        <taxon>Lophotrochozoa</taxon>
        <taxon>Platyhelminthes</taxon>
        <taxon>Rhabditophora</taxon>
        <taxon>Macrostomorpha</taxon>
        <taxon>Macrostomida</taxon>
        <taxon>Macrostomidae</taxon>
        <taxon>Macrostomum</taxon>
    </lineage>
</organism>
<evidence type="ECO:0000256" key="3">
    <source>
        <dbReference type="ARBA" id="ARBA00022723"/>
    </source>
</evidence>
<comment type="cofactor">
    <cofactor evidence="1 7">
        <name>heme</name>
        <dbReference type="ChEBI" id="CHEBI:30413"/>
    </cofactor>
</comment>
<keyword evidence="5 7" id="KW-0408">Iron</keyword>
<dbReference type="AlphaFoldDB" id="A0A1I8HAF5"/>
<keyword evidence="9" id="KW-1185">Reference proteome</keyword>
<dbReference type="GO" id="GO:0006805">
    <property type="term" value="P:xenobiotic metabolic process"/>
    <property type="evidence" value="ECO:0007669"/>
    <property type="project" value="TreeGrafter"/>
</dbReference>
<dbReference type="InterPro" id="IPR002937">
    <property type="entry name" value="Amino_oxidase"/>
</dbReference>
<evidence type="ECO:0000256" key="2">
    <source>
        <dbReference type="ARBA" id="ARBA00010617"/>
    </source>
</evidence>
<accession>A0A1I8HAF5</accession>
<evidence type="ECO:0000256" key="5">
    <source>
        <dbReference type="ARBA" id="ARBA00023004"/>
    </source>
</evidence>
<dbReference type="SUPFAM" id="SSF48264">
    <property type="entry name" value="Cytochrome P450"/>
    <property type="match status" value="1"/>
</dbReference>
<keyword evidence="4" id="KW-0560">Oxidoreductase</keyword>
<evidence type="ECO:0000256" key="1">
    <source>
        <dbReference type="ARBA" id="ARBA00001971"/>
    </source>
</evidence>
<dbReference type="WBParaSite" id="maker-uti_cns_0005123-snap-gene-0.6-mRNA-1">
    <property type="protein sequence ID" value="maker-uti_cns_0005123-snap-gene-0.6-mRNA-1"/>
    <property type="gene ID" value="maker-uti_cns_0005123-snap-gene-0.6"/>
</dbReference>
<dbReference type="PROSITE" id="PS00086">
    <property type="entry name" value="CYTOCHROME_P450"/>
    <property type="match status" value="1"/>
</dbReference>
<dbReference type="InterPro" id="IPR002401">
    <property type="entry name" value="Cyt_P450_E_grp-I"/>
</dbReference>
<dbReference type="Gene3D" id="3.50.50.60">
    <property type="entry name" value="FAD/NAD(P)-binding domain"/>
    <property type="match status" value="1"/>
</dbReference>
<dbReference type="GO" id="GO:0006082">
    <property type="term" value="P:organic acid metabolic process"/>
    <property type="evidence" value="ECO:0007669"/>
    <property type="project" value="TreeGrafter"/>
</dbReference>
<sequence length="947" mass="105542">MAAATVALAGGAVALGLYWLKRKLDDAREPPSVGRYPLVGSYFHLDEPLYLSMYEKFGTEPIVRVHFGTQCVYFFNRWPVFKEAMIDNAEQLTGRLPQYLLMHLLGDKGGIVLTDGEIWREYRRFTLKTLRDFGFGRHGAEEIIAIEAEHMVSTLDAAAGEPVETLMVMSTATSNVICQLVFGSRLASEDERFSEMLNLFRNLTQNSSSNFNRYIFMSVMPLVKNIPPLMELLLKVPSSKRVVENFEKLRMYCTEQQERHMKEMDSVDQARDYIEAHLLHQRKHPELFNDKRLTLAVSDLFVAGTDTTANSLRWAILYMIGNPDMAEKAHKEIVDVIGRDRLPKMQDKPSLHYTQAVIEEVHRKSCLAPFGVFHRVTEDITVGGVRLKADSICAFNVYSIHHDPELFPEPQRFLPERHLKDGQFAPCPHLATFGLGKRACLGESLARMELFIFFTALMQRYRFGLDPEDSRTLWHLTEDPEFSKGTLLRAPPLHRILLRLRPDCRVAVVEAKDRVGGRTLGHRMRTAGGGEANFDLGGMWIGPSQRHISELMRQLHIEQYPQYLTGRKCAEMGAKVAQYTGEIPYIGLVGLLDMGKVLVQMERRVRQVDAADPGACRTAAQLDGLTGQALFNSLSWSRATKCLVQAAARTIWGADLSRMSALYMLAYASAAGGFQALVASDAQSGQGFRKKGGAHQICQRLAERLGPQRVLLSAPVAAVRQLDNRVCLDIVGRSAPLTARYAVSSAPPHLLAQLDWQPPLPARKLDLYRCSPVGHIFKFVITYETAFWRELGYSGEIVSADGPPTAPGLTAAPISVCFDYSQEGGRDPALVVLSGGLQAQELDGLSPEQRRSAVLEHISRFFPRDRVLDCLDFAEKNWRHEPFNGGCPVNIVSAGAAHLMGPNMRAPFGRVHFAGTETATEWCGFMDGAVQSGHRAAGEVSQRLGGQ</sequence>
<evidence type="ECO:0000313" key="9">
    <source>
        <dbReference type="Proteomes" id="UP000095280"/>
    </source>
</evidence>
<dbReference type="SUPFAM" id="SSF54373">
    <property type="entry name" value="FAD-linked reductases, C-terminal domain"/>
    <property type="match status" value="1"/>
</dbReference>
<dbReference type="GO" id="GO:0008395">
    <property type="term" value="F:steroid hydroxylase activity"/>
    <property type="evidence" value="ECO:0007669"/>
    <property type="project" value="TreeGrafter"/>
</dbReference>
<dbReference type="PRINTS" id="PR00463">
    <property type="entry name" value="EP450I"/>
</dbReference>
<dbReference type="Gene3D" id="1.10.630.10">
    <property type="entry name" value="Cytochrome P450"/>
    <property type="match status" value="1"/>
</dbReference>
<dbReference type="Gene3D" id="1.10.405.10">
    <property type="entry name" value="Guanine Nucleotide Dissociation Inhibitor, domain 1"/>
    <property type="match status" value="1"/>
</dbReference>
<dbReference type="GO" id="GO:0005506">
    <property type="term" value="F:iron ion binding"/>
    <property type="evidence" value="ECO:0007669"/>
    <property type="project" value="InterPro"/>
</dbReference>
<dbReference type="PRINTS" id="PR00385">
    <property type="entry name" value="P450"/>
</dbReference>
<dbReference type="InterPro" id="IPR036396">
    <property type="entry name" value="Cyt_P450_sf"/>
</dbReference>
<keyword evidence="3 7" id="KW-0479">Metal-binding</keyword>
<keyword evidence="7" id="KW-0349">Heme</keyword>
<evidence type="ECO:0000256" key="4">
    <source>
        <dbReference type="ARBA" id="ARBA00023002"/>
    </source>
</evidence>